<protein>
    <submittedName>
        <fullName evidence="1">YD repeat-containing protein</fullName>
    </submittedName>
</protein>
<dbReference type="Gene3D" id="2.180.10.10">
    <property type="entry name" value="RHS repeat-associated core"/>
    <property type="match status" value="1"/>
</dbReference>
<accession>A0A1M6TD93</accession>
<dbReference type="EMBL" id="FRAD01000043">
    <property type="protein sequence ID" value="SHK54967.1"/>
    <property type="molecule type" value="Genomic_DNA"/>
</dbReference>
<proteinExistence type="predicted"/>
<dbReference type="NCBIfam" id="TIGR01643">
    <property type="entry name" value="YD_repeat_2x"/>
    <property type="match status" value="1"/>
</dbReference>
<dbReference type="Proteomes" id="UP000183952">
    <property type="component" value="Unassembled WGS sequence"/>
</dbReference>
<evidence type="ECO:0000313" key="1">
    <source>
        <dbReference type="EMBL" id="SHK54967.1"/>
    </source>
</evidence>
<dbReference type="InterPro" id="IPR006530">
    <property type="entry name" value="YD"/>
</dbReference>
<evidence type="ECO:0000313" key="2">
    <source>
        <dbReference type="Proteomes" id="UP000183952"/>
    </source>
</evidence>
<organism evidence="1 2">
    <name type="scientific">Hathewaya proteolytica DSM 3090</name>
    <dbReference type="NCBI Taxonomy" id="1121331"/>
    <lineage>
        <taxon>Bacteria</taxon>
        <taxon>Bacillati</taxon>
        <taxon>Bacillota</taxon>
        <taxon>Clostridia</taxon>
        <taxon>Eubacteriales</taxon>
        <taxon>Clostridiaceae</taxon>
        <taxon>Hathewaya</taxon>
    </lineage>
</organism>
<name>A0A1M6TD93_9CLOT</name>
<reference evidence="1 2" key="1">
    <citation type="submission" date="2016-11" db="EMBL/GenBank/DDBJ databases">
        <authorList>
            <person name="Jaros S."/>
            <person name="Januszkiewicz K."/>
            <person name="Wedrychowicz H."/>
        </authorList>
    </citation>
    <scope>NUCLEOTIDE SEQUENCE [LARGE SCALE GENOMIC DNA]</scope>
    <source>
        <strain evidence="1 2">DSM 3090</strain>
    </source>
</reference>
<gene>
    <name evidence="1" type="ORF">SAMN02745248_02791</name>
</gene>
<feature type="non-terminal residue" evidence="1">
    <location>
        <position position="54"/>
    </location>
</feature>
<dbReference type="Pfam" id="PF05593">
    <property type="entry name" value="RHS_repeat"/>
    <property type="match status" value="1"/>
</dbReference>
<sequence length="54" mass="6004">MGSQVSYGYNSRNLLSEMVNGRVQNISYEYDALGRIIKTTFPEGTVSYSYDGNG</sequence>
<dbReference type="InterPro" id="IPR031325">
    <property type="entry name" value="RHS_repeat"/>
</dbReference>
<dbReference type="AlphaFoldDB" id="A0A1M6TD93"/>
<keyword evidence="2" id="KW-1185">Reference proteome</keyword>